<feature type="repeat" description="WD" evidence="5">
    <location>
        <begin position="432"/>
        <end position="457"/>
    </location>
</feature>
<dbReference type="PRINTS" id="PR00962">
    <property type="entry name" value="LETHAL2GIANT"/>
</dbReference>
<keyword evidence="3 5" id="KW-0853">WD repeat</keyword>
<comment type="similarity">
    <text evidence="1">Belongs to the WD repeat L(2)GL family.</text>
</comment>
<dbReference type="EMBL" id="VXIV02001490">
    <property type="protein sequence ID" value="KAF6032681.1"/>
    <property type="molecule type" value="Genomic_DNA"/>
</dbReference>
<dbReference type="Proteomes" id="UP000593567">
    <property type="component" value="Unassembled WGS sequence"/>
</dbReference>
<dbReference type="PANTHER" id="PTHR10241">
    <property type="entry name" value="LETHAL 2 GIANT LARVAE PROTEIN"/>
    <property type="match status" value="1"/>
</dbReference>
<dbReference type="Pfam" id="PF08366">
    <property type="entry name" value="LLGL"/>
    <property type="match status" value="1"/>
</dbReference>
<dbReference type="InterPro" id="IPR015943">
    <property type="entry name" value="WD40/YVTN_repeat-like_dom_sf"/>
</dbReference>
<evidence type="ECO:0000256" key="2">
    <source>
        <dbReference type="ARBA" id="ARBA00022483"/>
    </source>
</evidence>
<reference evidence="8" key="1">
    <citation type="submission" date="2020-06" db="EMBL/GenBank/DDBJ databases">
        <title>Draft genome of Bugula neritina, a colonial animal packing powerful symbionts and potential medicines.</title>
        <authorList>
            <person name="Rayko M."/>
        </authorList>
    </citation>
    <scope>NUCLEOTIDE SEQUENCE [LARGE SCALE GENOMIC DNA]</scope>
    <source>
        <strain evidence="8">Kwan_BN1</strain>
    </source>
</reference>
<evidence type="ECO:0000313" key="8">
    <source>
        <dbReference type="EMBL" id="KAF6032681.1"/>
    </source>
</evidence>
<evidence type="ECO:0000256" key="3">
    <source>
        <dbReference type="ARBA" id="ARBA00022574"/>
    </source>
</evidence>
<dbReference type="GO" id="GO:0019905">
    <property type="term" value="F:syntaxin binding"/>
    <property type="evidence" value="ECO:0007669"/>
    <property type="project" value="TreeGrafter"/>
</dbReference>
<dbReference type="SUPFAM" id="SSF50978">
    <property type="entry name" value="WD40 repeat-like"/>
    <property type="match status" value="2"/>
</dbReference>
<keyword evidence="4" id="KW-0677">Repeat</keyword>
<dbReference type="GO" id="GO:0005096">
    <property type="term" value="F:GTPase activator activity"/>
    <property type="evidence" value="ECO:0007669"/>
    <property type="project" value="TreeGrafter"/>
</dbReference>
<evidence type="ECO:0000259" key="7">
    <source>
        <dbReference type="Pfam" id="PF08366"/>
    </source>
</evidence>
<evidence type="ECO:0000256" key="4">
    <source>
        <dbReference type="ARBA" id="ARBA00022737"/>
    </source>
</evidence>
<dbReference type="Gene3D" id="2.130.10.10">
    <property type="entry name" value="YVTN repeat-like/Quinoprotein amine dehydrogenase"/>
    <property type="match status" value="2"/>
</dbReference>
<dbReference type="SMART" id="SM00320">
    <property type="entry name" value="WD40"/>
    <property type="match status" value="6"/>
</dbReference>
<dbReference type="InterPro" id="IPR036322">
    <property type="entry name" value="WD40_repeat_dom_sf"/>
</dbReference>
<dbReference type="OrthoDB" id="19944at2759"/>
<evidence type="ECO:0000256" key="1">
    <source>
        <dbReference type="ARBA" id="ARBA00008070"/>
    </source>
</evidence>
<dbReference type="AlphaFoldDB" id="A0A7J7K3X6"/>
<dbReference type="GO" id="GO:0006887">
    <property type="term" value="P:exocytosis"/>
    <property type="evidence" value="ECO:0007669"/>
    <property type="project" value="UniProtKB-KW"/>
</dbReference>
<accession>A0A7J7K3X6</accession>
<dbReference type="InterPro" id="IPR001680">
    <property type="entry name" value="WD40_rpt"/>
</dbReference>
<comment type="caution">
    <text evidence="8">The sequence shown here is derived from an EMBL/GenBank/DDBJ whole genome shotgun (WGS) entry which is preliminary data.</text>
</comment>
<evidence type="ECO:0000256" key="6">
    <source>
        <dbReference type="SAM" id="MobiDB-lite"/>
    </source>
</evidence>
<keyword evidence="9" id="KW-1185">Reference proteome</keyword>
<evidence type="ECO:0000313" key="9">
    <source>
        <dbReference type="Proteomes" id="UP000593567"/>
    </source>
</evidence>
<evidence type="ECO:0000256" key="5">
    <source>
        <dbReference type="PROSITE-ProRule" id="PRU00221"/>
    </source>
</evidence>
<dbReference type="FunFam" id="2.130.10.10:FF:000521">
    <property type="entry name" value="syntaxin-binding protein 5-like isoform X1"/>
    <property type="match status" value="1"/>
</dbReference>
<dbReference type="GO" id="GO:0005886">
    <property type="term" value="C:plasma membrane"/>
    <property type="evidence" value="ECO:0007669"/>
    <property type="project" value="TreeGrafter"/>
</dbReference>
<dbReference type="PROSITE" id="PS50082">
    <property type="entry name" value="WD_REPEATS_2"/>
    <property type="match status" value="1"/>
</dbReference>
<protein>
    <submittedName>
        <fullName evidence="8">STXBP5</fullName>
    </submittedName>
</protein>
<organism evidence="8 9">
    <name type="scientific">Bugula neritina</name>
    <name type="common">Brown bryozoan</name>
    <name type="synonym">Sertularia neritina</name>
    <dbReference type="NCBI Taxonomy" id="10212"/>
    <lineage>
        <taxon>Eukaryota</taxon>
        <taxon>Metazoa</taxon>
        <taxon>Spiralia</taxon>
        <taxon>Lophotrochozoa</taxon>
        <taxon>Bryozoa</taxon>
        <taxon>Gymnolaemata</taxon>
        <taxon>Cheilostomatida</taxon>
        <taxon>Flustrina</taxon>
        <taxon>Buguloidea</taxon>
        <taxon>Bugulidae</taxon>
        <taxon>Bugula</taxon>
    </lineage>
</organism>
<dbReference type="InterPro" id="IPR000664">
    <property type="entry name" value="Lethal2_giant"/>
</dbReference>
<dbReference type="PANTHER" id="PTHR10241:SF25">
    <property type="entry name" value="TOMOSYN, ISOFORM C"/>
    <property type="match status" value="1"/>
</dbReference>
<keyword evidence="2" id="KW-0268">Exocytosis</keyword>
<name>A0A7J7K3X6_BUGNE</name>
<dbReference type="GO" id="GO:0045159">
    <property type="term" value="F:myosin II binding"/>
    <property type="evidence" value="ECO:0007669"/>
    <property type="project" value="TreeGrafter"/>
</dbReference>
<dbReference type="InterPro" id="IPR013577">
    <property type="entry name" value="LLGL2"/>
</dbReference>
<sequence>MKKFDLKGVKGVFANLRGGEKSASKGEVEIPETLQPHDFYCGKLSRHGFPFQPTCIAWDPIQKLVAVGTKRGDVRIIGKPGVDVAMQHTSPTVVLHIKFLINQGALITACSDDSINLWSYRQKVPEIVHSLKFCRERITCLYLAYQSKWLYLGTERGNVHIVNVETFTICGYIINWNKAIELSRKTHPGPVVHLSDNPMDPNKLLIGFETGLTVCWDLRCKMAESRFNSNECLRDACWSNEGKMFMCSYADGTLSTWNCKQPSKPVSVMTPHSKANKNGQLSPCKPINRLEWRAVKSGGGMSYEAGRSPCLTIMHGKDVTVLEMEHKILDFIVLCRNVWSFEYDDPYAIVVLLASDLIFVDMTIPGYPCFQCPYALDLHESPVTCLKYISDCAADLIPAIYSCGAKQLREGYSKTEFPVSGGECTPSSNSYSEILITGHADGSIKFWDVSGSTILFLYRLKSSKQFEKIKRKYEEDEDVLAIQHIYLDEESRHLVVAASQHVIVYGYRKKELSYDVPVVEVPAIISQNISNNVTGPAEAGHVTRPNAENKPFKLYRLKSAPTLSTYSFKPDVKTSVKAKSGARKYSVGYQPELVVLVQWYEGTTPPIITSVCINSSYGMLAAGTTTSLFIMDTVQKTCLLNIHPAELCNSEIGRLATPTMTSPKKRLPSASVSDQESGAEANSRSTEQMLNGSPSPGFAARHKFRWQTVSTDKPDGGVFSRSRSPSNTSLDVSTHHPVAEVQFLMFADSYSRKLSEGKSLWNKVAKAALSKSKSQELSGFSKASGHSETMSSLWVGTSAGTMMALDVIPYYSERETKPVMLAHSGSTFQLKGTILELCFLNYRGVLVPVEAEMWGNSKESSGDKRGKRLVSRVSRLSMSCSETTNEKSAASTEHQHIAVMVSDSEMRSIALPAQTVLHKEKFQEGMFVVKATAIIMKVNDVDMTTNSVAS</sequence>
<feature type="region of interest" description="Disordered" evidence="6">
    <location>
        <begin position="658"/>
        <end position="694"/>
    </location>
</feature>
<dbReference type="GO" id="GO:0006893">
    <property type="term" value="P:Golgi to plasma membrane transport"/>
    <property type="evidence" value="ECO:0007669"/>
    <property type="project" value="TreeGrafter"/>
</dbReference>
<proteinExistence type="inferred from homology"/>
<feature type="compositionally biased region" description="Polar residues" evidence="6">
    <location>
        <begin position="670"/>
        <end position="694"/>
    </location>
</feature>
<gene>
    <name evidence="8" type="ORF">EB796_009022</name>
</gene>
<feature type="domain" description="Lethal giant larvae homologue 2" evidence="7">
    <location>
        <begin position="282"/>
        <end position="368"/>
    </location>
</feature>
<dbReference type="GO" id="GO:0031201">
    <property type="term" value="C:SNARE complex"/>
    <property type="evidence" value="ECO:0007669"/>
    <property type="project" value="TreeGrafter"/>
</dbReference>